<dbReference type="PANTHER" id="PTHR37309:SF1">
    <property type="entry name" value="SLR0284 PROTEIN"/>
    <property type="match status" value="1"/>
</dbReference>
<evidence type="ECO:0008006" key="4">
    <source>
        <dbReference type="Google" id="ProtNLM"/>
    </source>
</evidence>
<comment type="caution">
    <text evidence="2">The sequence shown here is derived from an EMBL/GenBank/DDBJ whole genome shotgun (WGS) entry which is preliminary data.</text>
</comment>
<dbReference type="Pfam" id="PF04020">
    <property type="entry name" value="Phage_holin_4_2"/>
    <property type="match status" value="1"/>
</dbReference>
<dbReference type="Proteomes" id="UP000005017">
    <property type="component" value="Unassembled WGS sequence"/>
</dbReference>
<keyword evidence="1" id="KW-1133">Transmembrane helix</keyword>
<keyword evidence="1" id="KW-0812">Transmembrane</keyword>
<dbReference type="InterPro" id="IPR007165">
    <property type="entry name" value="Phage_holin_4_2"/>
</dbReference>
<evidence type="ECO:0000313" key="2">
    <source>
        <dbReference type="EMBL" id="EFC06517.1"/>
    </source>
</evidence>
<evidence type="ECO:0000313" key="3">
    <source>
        <dbReference type="Proteomes" id="UP000005017"/>
    </source>
</evidence>
<dbReference type="PANTHER" id="PTHR37309">
    <property type="entry name" value="SLR0284 PROTEIN"/>
    <property type="match status" value="1"/>
</dbReference>
<dbReference type="STRING" id="679192.HMPREF9013_1463"/>
<keyword evidence="1" id="KW-0472">Membrane</keyword>
<evidence type="ECO:0000256" key="1">
    <source>
        <dbReference type="SAM" id="Phobius"/>
    </source>
</evidence>
<feature type="transmembrane region" description="Helical" evidence="1">
    <location>
        <begin position="88"/>
        <end position="105"/>
    </location>
</feature>
<organism evidence="2 3">
    <name type="scientific">Bulleidia extructa W1219</name>
    <dbReference type="NCBI Taxonomy" id="679192"/>
    <lineage>
        <taxon>Bacteria</taxon>
        <taxon>Bacillati</taxon>
        <taxon>Bacillota</taxon>
        <taxon>Erysipelotrichia</taxon>
        <taxon>Erysipelotrichales</taxon>
        <taxon>Erysipelotrichaceae</taxon>
        <taxon>Bulleidia</taxon>
    </lineage>
</organism>
<sequence length="107" mass="12032">MSFLARWLANVFALWLIERLFNLVKFNGYEKLILTAAVLMVLNGFLKPILHLLSFPITVLTLGLFSFVINGMVVLIAFRLSGVEVKDFSTAFVVGILLTIINLAIRF</sequence>
<keyword evidence="3" id="KW-1185">Reference proteome</keyword>
<accession>D2MLV8</accession>
<dbReference type="RefSeq" id="WP_006626379.1">
    <property type="nucleotide sequence ID" value="NZ_ADFR01000001.1"/>
</dbReference>
<proteinExistence type="predicted"/>
<feature type="transmembrane region" description="Helical" evidence="1">
    <location>
        <begin position="32"/>
        <end position="50"/>
    </location>
</feature>
<protein>
    <recommendedName>
        <fullName evidence="4">Phage holin family protein</fullName>
    </recommendedName>
</protein>
<reference evidence="3" key="1">
    <citation type="submission" date="2009-12" db="EMBL/GenBank/DDBJ databases">
        <title>Sequence of Clostridiales genomosp. BVAB3 str. UPII9-5.</title>
        <authorList>
            <person name="Madupu R."/>
            <person name="Durkin A.S."/>
            <person name="Torralba M."/>
            <person name="Methe B."/>
            <person name="Sutton G.G."/>
            <person name="Strausberg R.L."/>
            <person name="Nelson K.E."/>
        </authorList>
    </citation>
    <scope>NUCLEOTIDE SEQUENCE [LARGE SCALE GENOMIC DNA]</scope>
    <source>
        <strain evidence="3">W1219</strain>
    </source>
</reference>
<gene>
    <name evidence="2" type="ORF">HMPREF9013_1463</name>
</gene>
<feature type="transmembrane region" description="Helical" evidence="1">
    <location>
        <begin position="57"/>
        <end position="82"/>
    </location>
</feature>
<dbReference type="EMBL" id="ADFR01000001">
    <property type="protein sequence ID" value="EFC06517.1"/>
    <property type="molecule type" value="Genomic_DNA"/>
</dbReference>
<name>D2MLV8_9FIRM</name>
<dbReference type="OrthoDB" id="1644720at2"/>
<dbReference type="AlphaFoldDB" id="D2MLV8"/>
<dbReference type="eggNOG" id="COG1950">
    <property type="taxonomic scope" value="Bacteria"/>
</dbReference>